<dbReference type="SUPFAM" id="SSF56112">
    <property type="entry name" value="Protein kinase-like (PK-like)"/>
    <property type="match status" value="1"/>
</dbReference>
<keyword evidence="3" id="KW-1185">Reference proteome</keyword>
<dbReference type="GO" id="GO:0016740">
    <property type="term" value="F:transferase activity"/>
    <property type="evidence" value="ECO:0007669"/>
    <property type="project" value="UniProtKB-KW"/>
</dbReference>
<dbReference type="Gene3D" id="3.90.1200.10">
    <property type="match status" value="1"/>
</dbReference>
<dbReference type="InterPro" id="IPR011009">
    <property type="entry name" value="Kinase-like_dom_sf"/>
</dbReference>
<feature type="domain" description="Aminoglycoside phosphotransferase" evidence="1">
    <location>
        <begin position="45"/>
        <end position="228"/>
    </location>
</feature>
<gene>
    <name evidence="2" type="ORF">DP939_07975</name>
</gene>
<dbReference type="EMBL" id="QMEY01000002">
    <property type="protein sequence ID" value="RBQ20984.1"/>
    <property type="molecule type" value="Genomic_DNA"/>
</dbReference>
<sequence>MTALRPTWDQLPAPLREGLATRLGTIVDARTQTGGFTPGLAARLVTKTGESIFVKGIPADHPLADRYRCEAATVGALPTSVPAPALRWTDDIAGWVVLAFDDIPGHHADLSPNSPDVARVVTAVAGLAHTLTPAPITAPRAQVELAQLVHGWAVLAQDPPDDLAGWPRRHLHALAELESTWLNVADGDTMLHGDLRPDNFLLTDQATWIIDWAQPCVGAAWIDLVDLVPHLILGGHPPADAEQAIAVPLSCLGVDPRVVTGYAAAFAGYWARVSRLPAPPGVPRLRAFQARAAQAACAWTAHRTGWI</sequence>
<evidence type="ECO:0000313" key="2">
    <source>
        <dbReference type="EMBL" id="RBQ20984.1"/>
    </source>
</evidence>
<dbReference type="AlphaFoldDB" id="A0A366M5W3"/>
<dbReference type="Proteomes" id="UP000253303">
    <property type="component" value="Unassembled WGS sequence"/>
</dbReference>
<proteinExistence type="predicted"/>
<dbReference type="OrthoDB" id="2570531at2"/>
<protein>
    <submittedName>
        <fullName evidence="2">Aminoglycoside phosphotransferase</fullName>
    </submittedName>
</protein>
<dbReference type="RefSeq" id="WP_113979940.1">
    <property type="nucleotide sequence ID" value="NZ_QMEY01000002.1"/>
</dbReference>
<organism evidence="2 3">
    <name type="scientific">Spongiactinospora rosea</name>
    <dbReference type="NCBI Taxonomy" id="2248750"/>
    <lineage>
        <taxon>Bacteria</taxon>
        <taxon>Bacillati</taxon>
        <taxon>Actinomycetota</taxon>
        <taxon>Actinomycetes</taxon>
        <taxon>Streptosporangiales</taxon>
        <taxon>Streptosporangiaceae</taxon>
        <taxon>Spongiactinospora</taxon>
    </lineage>
</organism>
<evidence type="ECO:0000313" key="3">
    <source>
        <dbReference type="Proteomes" id="UP000253303"/>
    </source>
</evidence>
<accession>A0A366M5W3</accession>
<comment type="caution">
    <text evidence="2">The sequence shown here is derived from an EMBL/GenBank/DDBJ whole genome shotgun (WGS) entry which is preliminary data.</text>
</comment>
<name>A0A366M5W3_9ACTN</name>
<dbReference type="Pfam" id="PF01636">
    <property type="entry name" value="APH"/>
    <property type="match status" value="1"/>
</dbReference>
<evidence type="ECO:0000259" key="1">
    <source>
        <dbReference type="Pfam" id="PF01636"/>
    </source>
</evidence>
<reference evidence="2 3" key="1">
    <citation type="submission" date="2018-06" db="EMBL/GenBank/DDBJ databases">
        <title>Sphaerisporangium craniellae sp. nov., isolated from a marine sponge in the South China Sea.</title>
        <authorList>
            <person name="Li L."/>
        </authorList>
    </citation>
    <scope>NUCLEOTIDE SEQUENCE [LARGE SCALE GENOMIC DNA]</scope>
    <source>
        <strain evidence="2 3">LHW63015</strain>
    </source>
</reference>
<keyword evidence="2" id="KW-0808">Transferase</keyword>
<dbReference type="InterPro" id="IPR002575">
    <property type="entry name" value="Aminoglycoside_PTrfase"/>
</dbReference>